<dbReference type="SUPFAM" id="SSF53335">
    <property type="entry name" value="S-adenosyl-L-methionine-dependent methyltransferases"/>
    <property type="match status" value="1"/>
</dbReference>
<evidence type="ECO:0000256" key="1">
    <source>
        <dbReference type="ARBA" id="ARBA00023115"/>
    </source>
</evidence>
<dbReference type="GO" id="GO:0006596">
    <property type="term" value="P:polyamine biosynthetic process"/>
    <property type="evidence" value="ECO:0007669"/>
    <property type="project" value="UniProtKB-KW"/>
</dbReference>
<dbReference type="PANTHER" id="PTHR43317:SF1">
    <property type="entry name" value="THERMOSPERMINE SYNTHASE ACAULIS5"/>
    <property type="match status" value="1"/>
</dbReference>
<gene>
    <name evidence="2" type="ORF">BJN45_08145</name>
</gene>
<protein>
    <recommendedName>
        <fullName evidence="4">Spermidine synthase-like protein</fullName>
    </recommendedName>
</protein>
<dbReference type="InterPro" id="IPR029063">
    <property type="entry name" value="SAM-dependent_MTases_sf"/>
</dbReference>
<dbReference type="AlphaFoldDB" id="A0A1R1I952"/>
<comment type="caution">
    <text evidence="2">The sequence shown here is derived from an EMBL/GenBank/DDBJ whole genome shotgun (WGS) entry which is preliminary data.</text>
</comment>
<reference evidence="2 3" key="1">
    <citation type="submission" date="2016-10" db="EMBL/GenBank/DDBJ databases">
        <title>Alkaliphiles isolated from bioreactors.</title>
        <authorList>
            <person name="Salah Z."/>
            <person name="Rout S.P."/>
            <person name="Humphreys P.N."/>
        </authorList>
    </citation>
    <scope>NUCLEOTIDE SEQUENCE [LARGE SCALE GENOMIC DNA]</scope>
    <source>
        <strain evidence="2 3">ZS02</strain>
    </source>
</reference>
<evidence type="ECO:0008006" key="4">
    <source>
        <dbReference type="Google" id="ProtNLM"/>
    </source>
</evidence>
<dbReference type="STRING" id="418702.BJN45_08145"/>
<dbReference type="EMBL" id="MTHD01000002">
    <property type="protein sequence ID" value="OMG55291.1"/>
    <property type="molecule type" value="Genomic_DNA"/>
</dbReference>
<name>A0A1R1I952_9RHOO</name>
<dbReference type="Gene3D" id="3.40.50.150">
    <property type="entry name" value="Vaccinia Virus protein VP39"/>
    <property type="match status" value="1"/>
</dbReference>
<evidence type="ECO:0000313" key="3">
    <source>
        <dbReference type="Proteomes" id="UP000187526"/>
    </source>
</evidence>
<keyword evidence="1" id="KW-0620">Polyamine biosynthesis</keyword>
<dbReference type="Proteomes" id="UP000187526">
    <property type="component" value="Unassembled WGS sequence"/>
</dbReference>
<organism evidence="2 3">
    <name type="scientific">Azonexus hydrophilus</name>
    <dbReference type="NCBI Taxonomy" id="418702"/>
    <lineage>
        <taxon>Bacteria</taxon>
        <taxon>Pseudomonadati</taxon>
        <taxon>Pseudomonadota</taxon>
        <taxon>Betaproteobacteria</taxon>
        <taxon>Rhodocyclales</taxon>
        <taxon>Azonexaceae</taxon>
        <taxon>Azonexus</taxon>
    </lineage>
</organism>
<dbReference type="Pfam" id="PF01564">
    <property type="entry name" value="Spermine_synth"/>
    <property type="match status" value="1"/>
</dbReference>
<sequence>MRLHAARQRSAGLKLYELPSPFEIETGTVLMLEPEWARAGELRAQLLDESYPKPFVIDDGKSRYLYFNVRLMQSEMSLKAPHDLALRYTQKMMGFLLFHPRPKRIALIGLGGGSIIKFCHRRLPGVQLTAIELDPDVIALRDAFFIPPDDERLQILQADGAEYIEQVEKGIDALLIDAFDKTGFAPSLANREFLTAAFAKLSGNGVLVINLAGDKESFAGLIGEVMHVFDDQAIMISVPDDGNHILYAFKERYFEPRWRWLHNHAKELRARLGLDFPAFVQKMERASKLGLARREAIRGR</sequence>
<keyword evidence="3" id="KW-1185">Reference proteome</keyword>
<accession>A0A1R1I952</accession>
<evidence type="ECO:0000313" key="2">
    <source>
        <dbReference type="EMBL" id="OMG55291.1"/>
    </source>
</evidence>
<proteinExistence type="predicted"/>
<dbReference type="PANTHER" id="PTHR43317">
    <property type="entry name" value="THERMOSPERMINE SYNTHASE ACAULIS5"/>
    <property type="match status" value="1"/>
</dbReference>